<reference evidence="1 2" key="1">
    <citation type="submission" date="2019-02" db="EMBL/GenBank/DDBJ databases">
        <title>Deep-cultivation of Planctomycetes and their phenomic and genomic characterization uncovers novel biology.</title>
        <authorList>
            <person name="Wiegand S."/>
            <person name="Jogler M."/>
            <person name="Boedeker C."/>
            <person name="Pinto D."/>
            <person name="Vollmers J."/>
            <person name="Rivas-Marin E."/>
            <person name="Kohn T."/>
            <person name="Peeters S.H."/>
            <person name="Heuer A."/>
            <person name="Rast P."/>
            <person name="Oberbeckmann S."/>
            <person name="Bunk B."/>
            <person name="Jeske O."/>
            <person name="Meyerdierks A."/>
            <person name="Storesund J.E."/>
            <person name="Kallscheuer N."/>
            <person name="Luecker S."/>
            <person name="Lage O.M."/>
            <person name="Pohl T."/>
            <person name="Merkel B.J."/>
            <person name="Hornburger P."/>
            <person name="Mueller R.-W."/>
            <person name="Bruemmer F."/>
            <person name="Labrenz M."/>
            <person name="Spormann A.M."/>
            <person name="Op Den Camp H."/>
            <person name="Overmann J."/>
            <person name="Amann R."/>
            <person name="Jetten M.S.M."/>
            <person name="Mascher T."/>
            <person name="Medema M.H."/>
            <person name="Devos D.P."/>
            <person name="Kaster A.-K."/>
            <person name="Ovreas L."/>
            <person name="Rohde M."/>
            <person name="Galperin M.Y."/>
            <person name="Jogler C."/>
        </authorList>
    </citation>
    <scope>NUCLEOTIDE SEQUENCE [LARGE SCALE GENOMIC DNA]</scope>
    <source>
        <strain evidence="1 2">Poly41</strain>
    </source>
</reference>
<evidence type="ECO:0000313" key="2">
    <source>
        <dbReference type="Proteomes" id="UP000319143"/>
    </source>
</evidence>
<comment type="caution">
    <text evidence="1">The sequence shown here is derived from an EMBL/GenBank/DDBJ whole genome shotgun (WGS) entry which is preliminary data.</text>
</comment>
<organism evidence="1 2">
    <name type="scientific">Novipirellula artificiosorum</name>
    <dbReference type="NCBI Taxonomy" id="2528016"/>
    <lineage>
        <taxon>Bacteria</taxon>
        <taxon>Pseudomonadati</taxon>
        <taxon>Planctomycetota</taxon>
        <taxon>Planctomycetia</taxon>
        <taxon>Pirellulales</taxon>
        <taxon>Pirellulaceae</taxon>
        <taxon>Novipirellula</taxon>
    </lineage>
</organism>
<dbReference type="EMBL" id="SJPV01000018">
    <property type="protein sequence ID" value="TWU31173.1"/>
    <property type="molecule type" value="Genomic_DNA"/>
</dbReference>
<sequence>MYQRRLFVLCGNRRRRPGNEIHLPWIIANPQLCAWVDIVKSIPTAFYLESGGTHIDLHRWHLASTC</sequence>
<proteinExistence type="predicted"/>
<evidence type="ECO:0000313" key="1">
    <source>
        <dbReference type="EMBL" id="TWU31173.1"/>
    </source>
</evidence>
<gene>
    <name evidence="1" type="ORF">Poly41_63640</name>
</gene>
<dbReference type="Proteomes" id="UP000319143">
    <property type="component" value="Unassembled WGS sequence"/>
</dbReference>
<protein>
    <submittedName>
        <fullName evidence="1">Uncharacterized protein</fullName>
    </submittedName>
</protein>
<name>A0A5C6D1W5_9BACT</name>
<dbReference type="AlphaFoldDB" id="A0A5C6D1W5"/>
<accession>A0A5C6D1W5</accession>
<keyword evidence="2" id="KW-1185">Reference proteome</keyword>